<dbReference type="GO" id="GO:0005524">
    <property type="term" value="F:ATP binding"/>
    <property type="evidence" value="ECO:0007669"/>
    <property type="project" value="UniProtKB-UniRule"/>
</dbReference>
<comment type="pathway">
    <text evidence="2">Cofactor biosynthesis; thiamine diphosphate biosynthesis; thiamine diphosphate from thiamine phosphate: step 1/1.</text>
</comment>
<evidence type="ECO:0000256" key="1">
    <source>
        <dbReference type="ARBA" id="ARBA00022977"/>
    </source>
</evidence>
<evidence type="ECO:0000259" key="4">
    <source>
        <dbReference type="Pfam" id="PF02769"/>
    </source>
</evidence>
<dbReference type="PIRSF" id="PIRSF005303">
    <property type="entry name" value="Thiam_monoph_kin"/>
    <property type="match status" value="1"/>
</dbReference>
<dbReference type="InterPro" id="IPR016188">
    <property type="entry name" value="PurM-like_N"/>
</dbReference>
<dbReference type="InterPro" id="IPR036921">
    <property type="entry name" value="PurM-like_N_sf"/>
</dbReference>
<dbReference type="InterPro" id="IPR006283">
    <property type="entry name" value="ThiL-like"/>
</dbReference>
<keyword evidence="2" id="KW-0547">Nucleotide-binding</keyword>
<dbReference type="EMBL" id="FOPM01000001">
    <property type="protein sequence ID" value="SFG26873.1"/>
    <property type="molecule type" value="Genomic_DNA"/>
</dbReference>
<keyword evidence="2" id="KW-0067">ATP-binding</keyword>
<dbReference type="SUPFAM" id="SSF55326">
    <property type="entry name" value="PurM N-terminal domain-like"/>
    <property type="match status" value="1"/>
</dbReference>
<feature type="binding site" evidence="2">
    <location>
        <begin position="122"/>
        <end position="123"/>
    </location>
    <ligand>
        <name>ATP</name>
        <dbReference type="ChEBI" id="CHEBI:30616"/>
    </ligand>
</feature>
<gene>
    <name evidence="2" type="primary">thiL</name>
    <name evidence="5" type="ORF">SAMN05192565_10195</name>
</gene>
<dbReference type="Gene3D" id="3.90.650.10">
    <property type="entry name" value="PurM-like C-terminal domain"/>
    <property type="match status" value="1"/>
</dbReference>
<evidence type="ECO:0000313" key="5">
    <source>
        <dbReference type="EMBL" id="SFG26873.1"/>
    </source>
</evidence>
<keyword evidence="6" id="KW-1185">Reference proteome</keyword>
<comment type="catalytic activity">
    <reaction evidence="2">
        <text>thiamine phosphate + ATP = thiamine diphosphate + ADP</text>
        <dbReference type="Rhea" id="RHEA:15913"/>
        <dbReference type="ChEBI" id="CHEBI:30616"/>
        <dbReference type="ChEBI" id="CHEBI:37575"/>
        <dbReference type="ChEBI" id="CHEBI:58937"/>
        <dbReference type="ChEBI" id="CHEBI:456216"/>
        <dbReference type="EC" id="2.7.4.16"/>
    </reaction>
</comment>
<dbReference type="GO" id="GO:0009228">
    <property type="term" value="P:thiamine biosynthetic process"/>
    <property type="evidence" value="ECO:0007669"/>
    <property type="project" value="UniProtKB-KW"/>
</dbReference>
<dbReference type="UniPathway" id="UPA00060">
    <property type="reaction ID" value="UER00142"/>
</dbReference>
<feature type="binding site" evidence="2">
    <location>
        <position position="123"/>
    </location>
    <ligand>
        <name>Mg(2+)</name>
        <dbReference type="ChEBI" id="CHEBI:18420"/>
        <label>1</label>
    </ligand>
</feature>
<dbReference type="Proteomes" id="UP000199229">
    <property type="component" value="Unassembled WGS sequence"/>
</dbReference>
<reference evidence="6" key="1">
    <citation type="submission" date="2016-10" db="EMBL/GenBank/DDBJ databases">
        <authorList>
            <person name="Varghese N."/>
            <person name="Submissions S."/>
        </authorList>
    </citation>
    <scope>NUCLEOTIDE SEQUENCE [LARGE SCALE GENOMIC DNA]</scope>
    <source>
        <strain evidence="6">Gh-105</strain>
    </source>
</reference>
<comment type="function">
    <text evidence="2">Catalyzes the ATP-dependent phosphorylation of thiamine-monophosphate (TMP) to form thiamine-pyrophosphate (TPP), the active form of vitamin B1.</text>
</comment>
<organism evidence="5 6">
    <name type="scientific">Methylobacterium gossipiicola</name>
    <dbReference type="NCBI Taxonomy" id="582675"/>
    <lineage>
        <taxon>Bacteria</taxon>
        <taxon>Pseudomonadati</taxon>
        <taxon>Pseudomonadota</taxon>
        <taxon>Alphaproteobacteria</taxon>
        <taxon>Hyphomicrobiales</taxon>
        <taxon>Methylobacteriaceae</taxon>
        <taxon>Methylobacterium</taxon>
    </lineage>
</organism>
<keyword evidence="2 5" id="KW-0418">Kinase</keyword>
<feature type="binding site" evidence="2">
    <location>
        <position position="219"/>
    </location>
    <ligand>
        <name>Mg(2+)</name>
        <dbReference type="ChEBI" id="CHEBI:18420"/>
        <label>3</label>
    </ligand>
</feature>
<feature type="binding site" evidence="2">
    <location>
        <position position="54"/>
    </location>
    <ligand>
        <name>substrate</name>
    </ligand>
</feature>
<dbReference type="InterPro" id="IPR036676">
    <property type="entry name" value="PurM-like_C_sf"/>
</dbReference>
<dbReference type="GO" id="GO:0009030">
    <property type="term" value="F:thiamine-phosphate kinase activity"/>
    <property type="evidence" value="ECO:0007669"/>
    <property type="project" value="UniProtKB-UniRule"/>
</dbReference>
<dbReference type="GO" id="GO:0009229">
    <property type="term" value="P:thiamine diphosphate biosynthetic process"/>
    <property type="evidence" value="ECO:0007669"/>
    <property type="project" value="UniProtKB-UniRule"/>
</dbReference>
<keyword evidence="2" id="KW-0460">Magnesium</keyword>
<dbReference type="Pfam" id="PF02769">
    <property type="entry name" value="AIRS_C"/>
    <property type="match status" value="1"/>
</dbReference>
<feature type="binding site" evidence="2">
    <location>
        <position position="75"/>
    </location>
    <ligand>
        <name>Mg(2+)</name>
        <dbReference type="ChEBI" id="CHEBI:18420"/>
        <label>3</label>
    </ligand>
</feature>
<comment type="caution">
    <text evidence="2">Lacks conserved residue(s) required for the propagation of feature annotation.</text>
</comment>
<dbReference type="Gene3D" id="3.30.1330.10">
    <property type="entry name" value="PurM-like, N-terminal domain"/>
    <property type="match status" value="1"/>
</dbReference>
<dbReference type="OrthoDB" id="9802811at2"/>
<proteinExistence type="inferred from homology"/>
<feature type="binding site" evidence="2">
    <location>
        <position position="149"/>
    </location>
    <ligand>
        <name>ATP</name>
        <dbReference type="ChEBI" id="CHEBI:30616"/>
    </ligand>
</feature>
<dbReference type="InterPro" id="IPR010918">
    <property type="entry name" value="PurM-like_C_dom"/>
</dbReference>
<dbReference type="HAMAP" id="MF_02128">
    <property type="entry name" value="TMP_kinase"/>
    <property type="match status" value="1"/>
</dbReference>
<dbReference type="CDD" id="cd02194">
    <property type="entry name" value="ThiL"/>
    <property type="match status" value="1"/>
</dbReference>
<dbReference type="NCBIfam" id="TIGR01379">
    <property type="entry name" value="thiL"/>
    <property type="match status" value="1"/>
</dbReference>
<name>A0A1I2QGV6_9HYPH</name>
<feature type="binding site" evidence="2">
    <location>
        <position position="271"/>
    </location>
    <ligand>
        <name>substrate</name>
    </ligand>
</feature>
<feature type="binding site" evidence="2">
    <location>
        <position position="221"/>
    </location>
    <ligand>
        <name>ATP</name>
        <dbReference type="ChEBI" id="CHEBI:30616"/>
    </ligand>
</feature>
<evidence type="ECO:0000259" key="3">
    <source>
        <dbReference type="Pfam" id="PF00586"/>
    </source>
</evidence>
<dbReference type="PANTHER" id="PTHR30270">
    <property type="entry name" value="THIAMINE-MONOPHOSPHATE KINASE"/>
    <property type="match status" value="1"/>
</dbReference>
<dbReference type="GO" id="GO:0000287">
    <property type="term" value="F:magnesium ion binding"/>
    <property type="evidence" value="ECO:0007669"/>
    <property type="project" value="UniProtKB-UniRule"/>
</dbReference>
<evidence type="ECO:0000256" key="2">
    <source>
        <dbReference type="HAMAP-Rule" id="MF_02128"/>
    </source>
</evidence>
<feature type="binding site" evidence="2">
    <location>
        <position position="47"/>
    </location>
    <ligand>
        <name>Mg(2+)</name>
        <dbReference type="ChEBI" id="CHEBI:18420"/>
        <label>1</label>
    </ligand>
</feature>
<dbReference type="EC" id="2.7.4.16" evidence="2"/>
<protein>
    <recommendedName>
        <fullName evidence="2">Thiamine-monophosphate kinase</fullName>
        <shortName evidence="2">TMP kinase</shortName>
        <shortName evidence="2">Thiamine-phosphate kinase</shortName>
        <ecNumber evidence="2">2.7.4.16</ecNumber>
    </recommendedName>
</protein>
<keyword evidence="2" id="KW-0808">Transferase</keyword>
<feature type="binding site" evidence="2">
    <location>
        <position position="47"/>
    </location>
    <ligand>
        <name>Mg(2+)</name>
        <dbReference type="ChEBI" id="CHEBI:18420"/>
        <label>2</label>
    </ligand>
</feature>
<dbReference type="Pfam" id="PF00586">
    <property type="entry name" value="AIRS"/>
    <property type="match status" value="1"/>
</dbReference>
<feature type="binding site" evidence="2">
    <location>
        <position position="30"/>
    </location>
    <ligand>
        <name>Mg(2+)</name>
        <dbReference type="ChEBI" id="CHEBI:18420"/>
        <label>3</label>
    </ligand>
</feature>
<comment type="similarity">
    <text evidence="2">Belongs to the thiamine-monophosphate kinase family.</text>
</comment>
<dbReference type="AlphaFoldDB" id="A0A1I2QGV6"/>
<comment type="miscellaneous">
    <text evidence="2">Reaction mechanism of ThiL seems to utilize a direct, inline transfer of the gamma-phosphate of ATP to TMP rather than a phosphorylated enzyme intermediate.</text>
</comment>
<feature type="binding site" evidence="2">
    <location>
        <position position="75"/>
    </location>
    <ligand>
        <name>Mg(2+)</name>
        <dbReference type="ChEBI" id="CHEBI:18420"/>
        <label>2</label>
    </ligand>
</feature>
<feature type="binding site" evidence="2">
    <location>
        <position position="222"/>
    </location>
    <ligand>
        <name>Mg(2+)</name>
        <dbReference type="ChEBI" id="CHEBI:18420"/>
        <label>5</label>
    </ligand>
</feature>
<keyword evidence="1 2" id="KW-0784">Thiamine biosynthesis</keyword>
<feature type="binding site" evidence="2">
    <location>
        <position position="45"/>
    </location>
    <ligand>
        <name>Mg(2+)</name>
        <dbReference type="ChEBI" id="CHEBI:18420"/>
        <label>4</label>
    </ligand>
</feature>
<dbReference type="PANTHER" id="PTHR30270:SF0">
    <property type="entry name" value="THIAMINE-MONOPHOSPHATE KINASE"/>
    <property type="match status" value="1"/>
</dbReference>
<feature type="domain" description="PurM-like N-terminal" evidence="3">
    <location>
        <begin position="29"/>
        <end position="141"/>
    </location>
</feature>
<keyword evidence="2" id="KW-0479">Metal-binding</keyword>
<feature type="binding site" evidence="2">
    <location>
        <position position="46"/>
    </location>
    <ligand>
        <name>Mg(2+)</name>
        <dbReference type="ChEBI" id="CHEBI:18420"/>
        <label>1</label>
    </ligand>
</feature>
<feature type="binding site" evidence="2">
    <location>
        <position position="328"/>
    </location>
    <ligand>
        <name>substrate</name>
    </ligand>
</feature>
<feature type="binding site" evidence="2">
    <location>
        <position position="75"/>
    </location>
    <ligand>
        <name>Mg(2+)</name>
        <dbReference type="ChEBI" id="CHEBI:18420"/>
        <label>4</label>
    </ligand>
</feature>
<feature type="binding site" evidence="2">
    <location>
        <position position="30"/>
    </location>
    <ligand>
        <name>Mg(2+)</name>
        <dbReference type="ChEBI" id="CHEBI:18420"/>
        <label>4</label>
    </ligand>
</feature>
<accession>A0A1I2QGV6</accession>
<sequence>MSSDRPTEDGLIARYFAPLAGPGADGMRDDAATLTPSPGCDLVLTTDAIVAGVHFFPDDPPAAIARKALGVNFSDLAAKGAIPRGILLTLALPDDWTECWLAAFAAGLGDGLAEFGGELLGGDTVRAAGPLSLGVTALGEVPTGTLVRRMTARIGDVLCVSGSIGDAALGLALRRSPPADWADSLGAQERAALIDRYRHPRPRLGLAPLLRRHARAAMDISDGLAGDLAKMLKGEGRSAEVRVADIPLSPAAARALGLRPDLMETVLTGGDDYEILCAVPPEALAACRAEALALGLPLQPIGMVTGGEGPPVFVSADGLRQSFGVGSFSHF</sequence>
<evidence type="ECO:0000313" key="6">
    <source>
        <dbReference type="Proteomes" id="UP000199229"/>
    </source>
</evidence>
<feature type="domain" description="PurM-like C-terminal" evidence="4">
    <location>
        <begin position="154"/>
        <end position="310"/>
    </location>
</feature>
<dbReference type="RefSeq" id="WP_091967698.1">
    <property type="nucleotide sequence ID" value="NZ_FOPM01000001.1"/>
</dbReference>
<dbReference type="SUPFAM" id="SSF56042">
    <property type="entry name" value="PurM C-terminal domain-like"/>
    <property type="match status" value="1"/>
</dbReference>
<dbReference type="STRING" id="582675.SAMN05192565_10195"/>